<protein>
    <recommendedName>
        <fullName evidence="4">2',3'-cyclic-nucleotide 3'-phosphodiesterase</fullName>
    </recommendedName>
</protein>
<keyword evidence="3" id="KW-1185">Reference proteome</keyword>
<name>A0ABQ0GEN3_9PEZI</name>
<dbReference type="InterPro" id="IPR012386">
    <property type="entry name" value="Cyclic-nucl_3Pdiesterase"/>
</dbReference>
<dbReference type="RefSeq" id="XP_070917855.1">
    <property type="nucleotide sequence ID" value="XM_071061754.1"/>
</dbReference>
<dbReference type="Proteomes" id="UP001628179">
    <property type="component" value="Unassembled WGS sequence"/>
</dbReference>
<evidence type="ECO:0008006" key="4">
    <source>
        <dbReference type="Google" id="ProtNLM"/>
    </source>
</evidence>
<comment type="caution">
    <text evidence="2">The sequence shown here is derived from an EMBL/GenBank/DDBJ whole genome shotgun (WGS) entry which is preliminary data.</text>
</comment>
<dbReference type="PANTHER" id="PTHR28141">
    <property type="entry name" value="2',3'-CYCLIC-NUCLEOTIDE 3'-PHOSPHODIESTERASE"/>
    <property type="match status" value="1"/>
</dbReference>
<dbReference type="EMBL" id="BAAFSV010000003">
    <property type="protein sequence ID" value="GAB1316124.1"/>
    <property type="molecule type" value="Genomic_DNA"/>
</dbReference>
<organism evidence="2 3">
    <name type="scientific">Madurella fahalii</name>
    <dbReference type="NCBI Taxonomy" id="1157608"/>
    <lineage>
        <taxon>Eukaryota</taxon>
        <taxon>Fungi</taxon>
        <taxon>Dikarya</taxon>
        <taxon>Ascomycota</taxon>
        <taxon>Pezizomycotina</taxon>
        <taxon>Sordariomycetes</taxon>
        <taxon>Sordariomycetidae</taxon>
        <taxon>Sordariales</taxon>
        <taxon>Sordariales incertae sedis</taxon>
        <taxon>Madurella</taxon>
    </lineage>
</organism>
<evidence type="ECO:0000313" key="3">
    <source>
        <dbReference type="Proteomes" id="UP001628179"/>
    </source>
</evidence>
<proteinExistence type="predicted"/>
<dbReference type="GeneID" id="98177077"/>
<feature type="region of interest" description="Disordered" evidence="1">
    <location>
        <begin position="206"/>
        <end position="226"/>
    </location>
</feature>
<sequence>MPGSSLWLLPPQSHPLHTALSTLISRTLPARFPREAASSASVSPHFFAPHVTLTSEVAPSRYGADPQAWLDGMVGRWRAAGAGGCGSGSGSGGGGGGGDDGGSDSPAVKVRFERVATQDVFFRRCFIGVGFEGVKGLAGCAREWGVSGVADEEGERRGEGRFGEETERWLDWWRREYGPHVSLMYGSVPITDEVLKEVTRVVREGGVKLPKDGPDGAEEGGGWDGWDGGVVWLVPTDKPIAEWKPIATREL</sequence>
<feature type="compositionally biased region" description="Gly residues" evidence="1">
    <location>
        <begin position="83"/>
        <end position="100"/>
    </location>
</feature>
<accession>A0ABQ0GEN3</accession>
<evidence type="ECO:0000256" key="1">
    <source>
        <dbReference type="SAM" id="MobiDB-lite"/>
    </source>
</evidence>
<evidence type="ECO:0000313" key="2">
    <source>
        <dbReference type="EMBL" id="GAB1316124.1"/>
    </source>
</evidence>
<dbReference type="Gene3D" id="3.90.1140.10">
    <property type="entry name" value="Cyclic phosphodiesterase"/>
    <property type="match status" value="1"/>
</dbReference>
<gene>
    <name evidence="2" type="ORF">MFIFM68171_06334</name>
</gene>
<dbReference type="Pfam" id="PF07823">
    <property type="entry name" value="CPDase"/>
    <property type="match status" value="1"/>
</dbReference>
<reference evidence="2 3" key="1">
    <citation type="submission" date="2024-09" db="EMBL/GenBank/DDBJ databases">
        <title>Itraconazole resistance in Madurella fahalii resulting from another homologue of gene encoding cytochrome P450 14-alpha sterol demethylase (CYP51).</title>
        <authorList>
            <person name="Yoshioka I."/>
            <person name="Fahal A.H."/>
            <person name="Kaneko S."/>
            <person name="Yaguchi T."/>
        </authorList>
    </citation>
    <scope>NUCLEOTIDE SEQUENCE [LARGE SCALE GENOMIC DNA]</scope>
    <source>
        <strain evidence="2 3">IFM 68171</strain>
    </source>
</reference>
<feature type="region of interest" description="Disordered" evidence="1">
    <location>
        <begin position="83"/>
        <end position="105"/>
    </location>
</feature>
<dbReference type="PANTHER" id="PTHR28141:SF1">
    <property type="entry name" value="2',3'-CYCLIC-NUCLEOTIDE 3'-PHOSPHODIESTERASE"/>
    <property type="match status" value="1"/>
</dbReference>